<name>A0A6J5MR93_9CAUD</name>
<sequence>MEERTWEHNEKRIRQMWPNAQWGDEGNELRAIFKKHLSGLMQNHLYAAIDEVKVNFSSHQPELKWFISAYDRIVDSNRKFESGATRATDKWWVDYERPSKHTGLPYKFSTDAPDFKTASEIAASTGGRVRNFSQVIEQDSLVHFLKAQPRADIAAAVGALRARGIMSKDQLPSDISQWRQATIGFVTHQLQQHPKQKAIA</sequence>
<accession>A0A6J5MR93</accession>
<organism evidence="1">
    <name type="scientific">uncultured Caudovirales phage</name>
    <dbReference type="NCBI Taxonomy" id="2100421"/>
    <lineage>
        <taxon>Viruses</taxon>
        <taxon>Duplodnaviria</taxon>
        <taxon>Heunggongvirae</taxon>
        <taxon>Uroviricota</taxon>
        <taxon>Caudoviricetes</taxon>
        <taxon>Peduoviridae</taxon>
        <taxon>Maltschvirus</taxon>
        <taxon>Maltschvirus maltsch</taxon>
    </lineage>
</organism>
<dbReference type="EMBL" id="LR796507">
    <property type="protein sequence ID" value="CAB4148521.1"/>
    <property type="molecule type" value="Genomic_DNA"/>
</dbReference>
<protein>
    <submittedName>
        <fullName evidence="1">Uncharacterized protein</fullName>
    </submittedName>
</protein>
<reference evidence="1" key="1">
    <citation type="submission" date="2020-04" db="EMBL/GenBank/DDBJ databases">
        <authorList>
            <person name="Chiriac C."/>
            <person name="Salcher M."/>
            <person name="Ghai R."/>
            <person name="Kavagutti S V."/>
        </authorList>
    </citation>
    <scope>NUCLEOTIDE SEQUENCE</scope>
</reference>
<evidence type="ECO:0000313" key="1">
    <source>
        <dbReference type="EMBL" id="CAB4148521.1"/>
    </source>
</evidence>
<gene>
    <name evidence="1" type="ORF">UFOVP525_7</name>
</gene>
<proteinExistence type="predicted"/>